<dbReference type="InterPro" id="IPR006424">
    <property type="entry name" value="Glyceraldehyde-3-P_DH_1"/>
</dbReference>
<keyword evidence="12" id="KW-1185">Reference proteome</keyword>
<feature type="site" description="Activates thiol group during catalysis" evidence="7">
    <location>
        <position position="181"/>
    </location>
</feature>
<dbReference type="RefSeq" id="WP_126832219.1">
    <property type="nucleotide sequence ID" value="NZ_PIPT01000001.1"/>
</dbReference>
<evidence type="ECO:0000256" key="3">
    <source>
        <dbReference type="ARBA" id="ARBA00023002"/>
    </source>
</evidence>
<feature type="binding site" evidence="6">
    <location>
        <position position="81"/>
    </location>
    <ligand>
        <name>NAD(+)</name>
        <dbReference type="ChEBI" id="CHEBI:57540"/>
    </ligand>
</feature>
<gene>
    <name evidence="11" type="primary">gap</name>
    <name evidence="11" type="ORF">CWE21_00735</name>
</gene>
<accession>A0A432XPS3</accession>
<keyword evidence="6" id="KW-0520">NAD</keyword>
<dbReference type="Proteomes" id="UP000286678">
    <property type="component" value="Unassembled WGS sequence"/>
</dbReference>
<dbReference type="Pfam" id="PF00044">
    <property type="entry name" value="Gp_dh_N"/>
    <property type="match status" value="1"/>
</dbReference>
<feature type="active site" description="Nucleophile" evidence="4">
    <location>
        <position position="154"/>
    </location>
</feature>
<dbReference type="FunFam" id="3.30.360.10:FF:000002">
    <property type="entry name" value="Glyceraldehyde-3-phosphate dehydrogenase"/>
    <property type="match status" value="1"/>
</dbReference>
<evidence type="ECO:0000256" key="8">
    <source>
        <dbReference type="RuleBase" id="RU000397"/>
    </source>
</evidence>
<sequence>MTIRVAINGFGRIGKNIVRAWLERELQDTITIVAINDLGDPAIHAHLLKFDSVHGPLKAEVTTQGDALQIGEHSIKLLSERDPSKLPWQQLGIDVVYECTGLFTQREKADLHRQAGARKVLVSAPAKGADATIVYGVNDQLLNDSHEIVSNASCTTNCLAPVAKPLHDALGIENGLMTTVHAYTNDQNLNDAYHSDPQRARAAALSMIPSKTGAAAAVGLVIPELQGKVDGLAVRVPTPNVSLVDLSFIAQRDTSVEEVNQIIREAIQGKLGQVLSINTLPLVSTDFNHNPHSAVFDASQTRVSGRLVKVMAWYDNEWGFSQRMLDTTIAWLHATNTTTAPTSSTASVSTC</sequence>
<feature type="binding site" evidence="6">
    <location>
        <position position="316"/>
    </location>
    <ligand>
        <name>NAD(+)</name>
        <dbReference type="ChEBI" id="CHEBI:57540"/>
    </ligand>
</feature>
<feature type="binding site" evidence="5">
    <location>
        <position position="235"/>
    </location>
    <ligand>
        <name>D-glyceraldehyde 3-phosphate</name>
        <dbReference type="ChEBI" id="CHEBI:59776"/>
    </ligand>
</feature>
<evidence type="ECO:0000256" key="6">
    <source>
        <dbReference type="PIRSR" id="PIRSR000149-3"/>
    </source>
</evidence>
<dbReference type="InterPro" id="IPR020828">
    <property type="entry name" value="GlycerAld_3-P_DH_NAD(P)-bd"/>
</dbReference>
<dbReference type="CDD" id="cd18126">
    <property type="entry name" value="GAPDH_I_C"/>
    <property type="match status" value="1"/>
</dbReference>
<dbReference type="PRINTS" id="PR00078">
    <property type="entry name" value="G3PDHDRGNASE"/>
</dbReference>
<evidence type="ECO:0000313" key="12">
    <source>
        <dbReference type="Proteomes" id="UP000286678"/>
    </source>
</evidence>
<dbReference type="InterPro" id="IPR036291">
    <property type="entry name" value="NAD(P)-bd_dom_sf"/>
</dbReference>
<dbReference type="EC" id="1.2.1.-" evidence="9"/>
<dbReference type="InterPro" id="IPR020829">
    <property type="entry name" value="GlycerAld_3-P_DH_cat"/>
</dbReference>
<name>A0A432XPS3_9GAMM</name>
<keyword evidence="3 9" id="KW-0560">Oxidoreductase</keyword>
<dbReference type="FunFam" id="3.40.50.720:FF:000001">
    <property type="entry name" value="Glyceraldehyde-3-phosphate dehydrogenase"/>
    <property type="match status" value="1"/>
</dbReference>
<dbReference type="AlphaFoldDB" id="A0A432XPS3"/>
<feature type="binding site" evidence="5">
    <location>
        <position position="184"/>
    </location>
    <ligand>
        <name>D-glyceraldehyde 3-phosphate</name>
        <dbReference type="ChEBI" id="CHEBI:59776"/>
    </ligand>
</feature>
<dbReference type="EMBL" id="PIPT01000001">
    <property type="protein sequence ID" value="RUO50663.1"/>
    <property type="molecule type" value="Genomic_DNA"/>
</dbReference>
<dbReference type="PANTHER" id="PTHR43148">
    <property type="entry name" value="GLYCERALDEHYDE-3-PHOSPHATE DEHYDROGENASE 2"/>
    <property type="match status" value="1"/>
</dbReference>
<proteinExistence type="inferred from homology"/>
<protein>
    <recommendedName>
        <fullName evidence="9">Glyceraldehyde-3-phosphate dehydrogenase</fullName>
        <ecNumber evidence="9">1.2.1.-</ecNumber>
    </recommendedName>
</protein>
<dbReference type="Gene3D" id="3.40.50.720">
    <property type="entry name" value="NAD(P)-binding Rossmann-like Domain"/>
    <property type="match status" value="1"/>
</dbReference>
<feature type="binding site" evidence="5">
    <location>
        <begin position="212"/>
        <end position="213"/>
    </location>
    <ligand>
        <name>D-glyceraldehyde 3-phosphate</name>
        <dbReference type="ChEBI" id="CHEBI:59776"/>
    </ligand>
</feature>
<dbReference type="SUPFAM" id="SSF51735">
    <property type="entry name" value="NAD(P)-binding Rossmann-fold domains"/>
    <property type="match status" value="1"/>
</dbReference>
<evidence type="ECO:0000313" key="11">
    <source>
        <dbReference type="EMBL" id="RUO50663.1"/>
    </source>
</evidence>
<dbReference type="NCBIfam" id="TIGR01534">
    <property type="entry name" value="GAPDH-I"/>
    <property type="match status" value="1"/>
</dbReference>
<feature type="binding site" evidence="6">
    <location>
        <position position="37"/>
    </location>
    <ligand>
        <name>NAD(+)</name>
        <dbReference type="ChEBI" id="CHEBI:57540"/>
    </ligand>
</feature>
<dbReference type="GO" id="GO:0016620">
    <property type="term" value="F:oxidoreductase activity, acting on the aldehyde or oxo group of donors, NAD or NADP as acceptor"/>
    <property type="evidence" value="ECO:0007669"/>
    <property type="project" value="InterPro"/>
</dbReference>
<feature type="domain" description="Glyceraldehyde 3-phosphate dehydrogenase NAD(P) binding" evidence="10">
    <location>
        <begin position="3"/>
        <end position="154"/>
    </location>
</feature>
<dbReference type="SUPFAM" id="SSF55347">
    <property type="entry name" value="Glyceraldehyde-3-phosphate dehydrogenase-like, C-terminal domain"/>
    <property type="match status" value="1"/>
</dbReference>
<feature type="binding site" evidence="6">
    <location>
        <begin position="12"/>
        <end position="13"/>
    </location>
    <ligand>
        <name>NAD(+)</name>
        <dbReference type="ChEBI" id="CHEBI:57540"/>
    </ligand>
</feature>
<evidence type="ECO:0000256" key="5">
    <source>
        <dbReference type="PIRSR" id="PIRSR000149-2"/>
    </source>
</evidence>
<keyword evidence="6" id="KW-0547">Nucleotide-binding</keyword>
<evidence type="ECO:0000256" key="2">
    <source>
        <dbReference type="ARBA" id="ARBA00011881"/>
    </source>
</evidence>
<dbReference type="PROSITE" id="PS00071">
    <property type="entry name" value="GAPDH"/>
    <property type="match status" value="1"/>
</dbReference>
<reference evidence="12" key="1">
    <citation type="journal article" date="2018" name="Front. Microbiol.">
        <title>Genome-Based Analysis Reveals the Taxonomy and Diversity of the Family Idiomarinaceae.</title>
        <authorList>
            <person name="Liu Y."/>
            <person name="Lai Q."/>
            <person name="Shao Z."/>
        </authorList>
    </citation>
    <scope>NUCLEOTIDE SEQUENCE [LARGE SCALE GENOMIC DNA]</scope>
    <source>
        <strain evidence="12">SW15</strain>
    </source>
</reference>
<dbReference type="GO" id="GO:0050661">
    <property type="term" value="F:NADP binding"/>
    <property type="evidence" value="ECO:0007669"/>
    <property type="project" value="InterPro"/>
</dbReference>
<dbReference type="InterPro" id="IPR020831">
    <property type="entry name" value="GlycerAld/Erythrose_P_DH"/>
</dbReference>
<dbReference type="OrthoDB" id="9803304at2"/>
<evidence type="ECO:0000259" key="10">
    <source>
        <dbReference type="SMART" id="SM00846"/>
    </source>
</evidence>
<comment type="subunit">
    <text evidence="2">Homotetramer.</text>
</comment>
<evidence type="ECO:0000256" key="4">
    <source>
        <dbReference type="PIRSR" id="PIRSR000149-1"/>
    </source>
</evidence>
<evidence type="ECO:0000256" key="9">
    <source>
        <dbReference type="RuleBase" id="RU361160"/>
    </source>
</evidence>
<dbReference type="Pfam" id="PF02800">
    <property type="entry name" value="Gp_dh_C"/>
    <property type="match status" value="1"/>
</dbReference>
<organism evidence="11 12">
    <name type="scientific">Pseudidiomarina aquimaris</name>
    <dbReference type="NCBI Taxonomy" id="641841"/>
    <lineage>
        <taxon>Bacteria</taxon>
        <taxon>Pseudomonadati</taxon>
        <taxon>Pseudomonadota</taxon>
        <taxon>Gammaproteobacteria</taxon>
        <taxon>Alteromonadales</taxon>
        <taxon>Idiomarinaceae</taxon>
        <taxon>Pseudidiomarina</taxon>
    </lineage>
</organism>
<evidence type="ECO:0000256" key="1">
    <source>
        <dbReference type="ARBA" id="ARBA00007406"/>
    </source>
</evidence>
<dbReference type="GO" id="GO:0006006">
    <property type="term" value="P:glucose metabolic process"/>
    <property type="evidence" value="ECO:0007669"/>
    <property type="project" value="InterPro"/>
</dbReference>
<feature type="binding site" evidence="6">
    <location>
        <position position="123"/>
    </location>
    <ligand>
        <name>NAD(+)</name>
        <dbReference type="ChEBI" id="CHEBI:57540"/>
    </ligand>
</feature>
<dbReference type="Gene3D" id="3.30.360.10">
    <property type="entry name" value="Dihydrodipicolinate Reductase, domain 2"/>
    <property type="match status" value="1"/>
</dbReference>
<dbReference type="GO" id="GO:0051287">
    <property type="term" value="F:NAD binding"/>
    <property type="evidence" value="ECO:0007669"/>
    <property type="project" value="InterPro"/>
</dbReference>
<comment type="similarity">
    <text evidence="1 8">Belongs to the glyceraldehyde-3-phosphate dehydrogenase family.</text>
</comment>
<feature type="binding site" evidence="5">
    <location>
        <begin position="153"/>
        <end position="155"/>
    </location>
    <ligand>
        <name>D-glyceraldehyde 3-phosphate</name>
        <dbReference type="ChEBI" id="CHEBI:59776"/>
    </ligand>
</feature>
<dbReference type="PIRSF" id="PIRSF000149">
    <property type="entry name" value="GAP_DH"/>
    <property type="match status" value="1"/>
</dbReference>
<evidence type="ECO:0000256" key="7">
    <source>
        <dbReference type="PIRSR" id="PIRSR000149-4"/>
    </source>
</evidence>
<comment type="caution">
    <text evidence="11">The sequence shown here is derived from an EMBL/GenBank/DDBJ whole genome shotgun (WGS) entry which is preliminary data.</text>
</comment>
<dbReference type="SMART" id="SM00846">
    <property type="entry name" value="Gp_dh_N"/>
    <property type="match status" value="1"/>
</dbReference>
<dbReference type="InterPro" id="IPR020830">
    <property type="entry name" value="GlycerAld_3-P_DH_AS"/>
</dbReference>
<dbReference type="CDD" id="cd05214">
    <property type="entry name" value="GAPDH_I_N"/>
    <property type="match status" value="1"/>
</dbReference>